<reference evidence="1 3" key="1">
    <citation type="journal article" date="2011" name="Nature">
        <title>The Medicago genome provides insight into the evolution of rhizobial symbioses.</title>
        <authorList>
            <person name="Young N.D."/>
            <person name="Debelle F."/>
            <person name="Oldroyd G.E."/>
            <person name="Geurts R."/>
            <person name="Cannon S.B."/>
            <person name="Udvardi M.K."/>
            <person name="Benedito V.A."/>
            <person name="Mayer K.F."/>
            <person name="Gouzy J."/>
            <person name="Schoof H."/>
            <person name="Van de Peer Y."/>
            <person name="Proost S."/>
            <person name="Cook D.R."/>
            <person name="Meyers B.C."/>
            <person name="Spannagl M."/>
            <person name="Cheung F."/>
            <person name="De Mita S."/>
            <person name="Krishnakumar V."/>
            <person name="Gundlach H."/>
            <person name="Zhou S."/>
            <person name="Mudge J."/>
            <person name="Bharti A.K."/>
            <person name="Murray J.D."/>
            <person name="Naoumkina M.A."/>
            <person name="Rosen B."/>
            <person name="Silverstein K.A."/>
            <person name="Tang H."/>
            <person name="Rombauts S."/>
            <person name="Zhao P.X."/>
            <person name="Zhou P."/>
            <person name="Barbe V."/>
            <person name="Bardou P."/>
            <person name="Bechner M."/>
            <person name="Bellec A."/>
            <person name="Berger A."/>
            <person name="Berges H."/>
            <person name="Bidwell S."/>
            <person name="Bisseling T."/>
            <person name="Choisne N."/>
            <person name="Couloux A."/>
            <person name="Denny R."/>
            <person name="Deshpande S."/>
            <person name="Dai X."/>
            <person name="Doyle J.J."/>
            <person name="Dudez A.M."/>
            <person name="Farmer A.D."/>
            <person name="Fouteau S."/>
            <person name="Franken C."/>
            <person name="Gibelin C."/>
            <person name="Gish J."/>
            <person name="Goldstein S."/>
            <person name="Gonzalez A.J."/>
            <person name="Green P.J."/>
            <person name="Hallab A."/>
            <person name="Hartog M."/>
            <person name="Hua A."/>
            <person name="Humphray S.J."/>
            <person name="Jeong D.H."/>
            <person name="Jing Y."/>
            <person name="Jocker A."/>
            <person name="Kenton S.M."/>
            <person name="Kim D.J."/>
            <person name="Klee K."/>
            <person name="Lai H."/>
            <person name="Lang C."/>
            <person name="Lin S."/>
            <person name="Macmil S.L."/>
            <person name="Magdelenat G."/>
            <person name="Matthews L."/>
            <person name="McCorrison J."/>
            <person name="Monaghan E.L."/>
            <person name="Mun J.H."/>
            <person name="Najar F.Z."/>
            <person name="Nicholson C."/>
            <person name="Noirot C."/>
            <person name="O'Bleness M."/>
            <person name="Paule C.R."/>
            <person name="Poulain J."/>
            <person name="Prion F."/>
            <person name="Qin B."/>
            <person name="Qu C."/>
            <person name="Retzel E.F."/>
            <person name="Riddle C."/>
            <person name="Sallet E."/>
            <person name="Samain S."/>
            <person name="Samson N."/>
            <person name="Sanders I."/>
            <person name="Saurat O."/>
            <person name="Scarpelli C."/>
            <person name="Schiex T."/>
            <person name="Segurens B."/>
            <person name="Severin A.J."/>
            <person name="Sherrier D.J."/>
            <person name="Shi R."/>
            <person name="Sims S."/>
            <person name="Singer S.R."/>
            <person name="Sinharoy S."/>
            <person name="Sterck L."/>
            <person name="Viollet A."/>
            <person name="Wang B.B."/>
            <person name="Wang K."/>
            <person name="Wang M."/>
            <person name="Wang X."/>
            <person name="Warfsmann J."/>
            <person name="Weissenbach J."/>
            <person name="White D.D."/>
            <person name="White J.D."/>
            <person name="Wiley G.B."/>
            <person name="Wincker P."/>
            <person name="Xing Y."/>
            <person name="Yang L."/>
            <person name="Yao Z."/>
            <person name="Ying F."/>
            <person name="Zhai J."/>
            <person name="Zhou L."/>
            <person name="Zuber A."/>
            <person name="Denarie J."/>
            <person name="Dixon R.A."/>
            <person name="May G.D."/>
            <person name="Schwartz D.C."/>
            <person name="Rogers J."/>
            <person name="Quetier F."/>
            <person name="Town C.D."/>
            <person name="Roe B.A."/>
        </authorList>
    </citation>
    <scope>NUCLEOTIDE SEQUENCE [LARGE SCALE GENOMIC DNA]</scope>
    <source>
        <strain evidence="1">A17</strain>
        <strain evidence="2 3">cv. Jemalong A17</strain>
    </source>
</reference>
<evidence type="ECO:0000313" key="2">
    <source>
        <dbReference type="EnsemblPlants" id="KEH40735"/>
    </source>
</evidence>
<accession>A0A072VRH5</accession>
<organism evidence="1 3">
    <name type="scientific">Medicago truncatula</name>
    <name type="common">Barrel medic</name>
    <name type="synonym">Medicago tribuloides</name>
    <dbReference type="NCBI Taxonomy" id="3880"/>
    <lineage>
        <taxon>Eukaryota</taxon>
        <taxon>Viridiplantae</taxon>
        <taxon>Streptophyta</taxon>
        <taxon>Embryophyta</taxon>
        <taxon>Tracheophyta</taxon>
        <taxon>Spermatophyta</taxon>
        <taxon>Magnoliopsida</taxon>
        <taxon>eudicotyledons</taxon>
        <taxon>Gunneridae</taxon>
        <taxon>Pentapetalae</taxon>
        <taxon>rosids</taxon>
        <taxon>fabids</taxon>
        <taxon>Fabales</taxon>
        <taxon>Fabaceae</taxon>
        <taxon>Papilionoideae</taxon>
        <taxon>50 kb inversion clade</taxon>
        <taxon>NPAAA clade</taxon>
        <taxon>Hologalegina</taxon>
        <taxon>IRL clade</taxon>
        <taxon>Trifolieae</taxon>
        <taxon>Medicago</taxon>
    </lineage>
</organism>
<protein>
    <submittedName>
        <fullName evidence="1 2">Uncharacterized protein</fullName>
    </submittedName>
</protein>
<sequence>MDAKVGYMPSYAWRSIMSARVSQVKILHEDAVVSALIDQDTKQWKRDLIFSIFNTFEARQITSIPLSFRLPEDTFIWDGEKDGKYSVRSAYHLLGEERRKELPASSTTNDKPWKGIWSINLPNRVVWFSSSLGVHVPLDSTLNQWLHKWLMGKDTLGAQIFCSIMWKLLYARNQIIFNQANPFPPEIANAARDFVVDFNEAVPKKTKSCFSDGYTAYVCVFKDYTSLTTFSACKKEQMTADPKTAEALGIRWCMQLAKDQRIKG</sequence>
<name>A0A072VRH5_MEDTR</name>
<dbReference type="Proteomes" id="UP000002051">
    <property type="component" value="Unassembled WGS sequence"/>
</dbReference>
<gene>
    <name evidence="1" type="ordered locus">MTR_1g033950</name>
</gene>
<reference evidence="2" key="3">
    <citation type="submission" date="2015-04" db="UniProtKB">
        <authorList>
            <consortium name="EnsemblPlants"/>
        </authorList>
    </citation>
    <scope>IDENTIFICATION</scope>
    <source>
        <strain evidence="2">cv. Jemalong A17</strain>
    </source>
</reference>
<proteinExistence type="predicted"/>
<dbReference type="AlphaFoldDB" id="A0A072VRH5"/>
<evidence type="ECO:0000313" key="3">
    <source>
        <dbReference type="Proteomes" id="UP000002051"/>
    </source>
</evidence>
<keyword evidence="3" id="KW-1185">Reference proteome</keyword>
<dbReference type="EMBL" id="CM001217">
    <property type="protein sequence ID" value="KEH40735.1"/>
    <property type="molecule type" value="Genomic_DNA"/>
</dbReference>
<dbReference type="ExpressionAtlas" id="A0A072VRH5">
    <property type="expression patterns" value="differential"/>
</dbReference>
<reference evidence="1 3" key="2">
    <citation type="journal article" date="2014" name="BMC Genomics">
        <title>An improved genome release (version Mt4.0) for the model legume Medicago truncatula.</title>
        <authorList>
            <person name="Tang H."/>
            <person name="Krishnakumar V."/>
            <person name="Bidwell S."/>
            <person name="Rosen B."/>
            <person name="Chan A."/>
            <person name="Zhou S."/>
            <person name="Gentzbittel L."/>
            <person name="Childs K.L."/>
            <person name="Yandell M."/>
            <person name="Gundlach H."/>
            <person name="Mayer K.F."/>
            <person name="Schwartz D.C."/>
            <person name="Town C.D."/>
        </authorList>
    </citation>
    <scope>GENOME REANNOTATION</scope>
    <source>
        <strain evidence="1">A17</strain>
        <strain evidence="2 3">cv. Jemalong A17</strain>
    </source>
</reference>
<dbReference type="EnsemblPlants" id="KEH40735">
    <property type="protein sequence ID" value="KEH40735"/>
    <property type="gene ID" value="MTR_1g033950"/>
</dbReference>
<evidence type="ECO:0000313" key="1">
    <source>
        <dbReference type="EMBL" id="KEH40735.1"/>
    </source>
</evidence>
<dbReference type="HOGENOM" id="CLU_1055096_0_0_1"/>